<accession>A0A0L0FTN2</accession>
<name>A0A0L0FTN2_9EUKA</name>
<organism evidence="2 3">
    <name type="scientific">Sphaeroforma arctica JP610</name>
    <dbReference type="NCBI Taxonomy" id="667725"/>
    <lineage>
        <taxon>Eukaryota</taxon>
        <taxon>Ichthyosporea</taxon>
        <taxon>Ichthyophonida</taxon>
        <taxon>Sphaeroforma</taxon>
    </lineage>
</organism>
<evidence type="ECO:0000256" key="1">
    <source>
        <dbReference type="SAM" id="MobiDB-lite"/>
    </source>
</evidence>
<reference evidence="2 3" key="1">
    <citation type="submission" date="2011-02" db="EMBL/GenBank/DDBJ databases">
        <title>The Genome Sequence of Sphaeroforma arctica JP610.</title>
        <authorList>
            <consortium name="The Broad Institute Genome Sequencing Platform"/>
            <person name="Russ C."/>
            <person name="Cuomo C."/>
            <person name="Young S.K."/>
            <person name="Zeng Q."/>
            <person name="Gargeya S."/>
            <person name="Alvarado L."/>
            <person name="Berlin A."/>
            <person name="Chapman S.B."/>
            <person name="Chen Z."/>
            <person name="Freedman E."/>
            <person name="Gellesch M."/>
            <person name="Goldberg J."/>
            <person name="Griggs A."/>
            <person name="Gujja S."/>
            <person name="Heilman E."/>
            <person name="Heiman D."/>
            <person name="Howarth C."/>
            <person name="Mehta T."/>
            <person name="Neiman D."/>
            <person name="Pearson M."/>
            <person name="Roberts A."/>
            <person name="Saif S."/>
            <person name="Shea T."/>
            <person name="Shenoy N."/>
            <person name="Sisk P."/>
            <person name="Stolte C."/>
            <person name="Sykes S."/>
            <person name="White J."/>
            <person name="Yandava C."/>
            <person name="Burger G."/>
            <person name="Gray M.W."/>
            <person name="Holland P.W.H."/>
            <person name="King N."/>
            <person name="Lang F.B.F."/>
            <person name="Roger A.J."/>
            <person name="Ruiz-Trillo I."/>
            <person name="Haas B."/>
            <person name="Nusbaum C."/>
            <person name="Birren B."/>
        </authorList>
    </citation>
    <scope>NUCLEOTIDE SEQUENCE [LARGE SCALE GENOMIC DNA]</scope>
    <source>
        <strain evidence="2 3">JP610</strain>
    </source>
</reference>
<feature type="non-terminal residue" evidence="2">
    <location>
        <position position="1"/>
    </location>
</feature>
<dbReference type="RefSeq" id="XP_014153956.1">
    <property type="nucleotide sequence ID" value="XM_014298481.1"/>
</dbReference>
<gene>
    <name evidence="2" type="ORF">SARC_07563</name>
</gene>
<dbReference type="EMBL" id="KQ242204">
    <property type="protein sequence ID" value="KNC80054.1"/>
    <property type="molecule type" value="Genomic_DNA"/>
</dbReference>
<protein>
    <submittedName>
        <fullName evidence="2">Uncharacterized protein</fullName>
    </submittedName>
</protein>
<feature type="region of interest" description="Disordered" evidence="1">
    <location>
        <begin position="26"/>
        <end position="61"/>
    </location>
</feature>
<evidence type="ECO:0000313" key="2">
    <source>
        <dbReference type="EMBL" id="KNC80054.1"/>
    </source>
</evidence>
<sequence>LGGVRYAQTTTLENKSTAEYSTNVTATVPKGGSGSSVSVNEAARRKFSVPRSPSALKEKTASSMRLKPNSQLLNLVDVPCYTPQHLTLIRFPTDLCTDLCTPREPKELANEASRIKLKANTVALARKARIDKARRNKAMKTLTALPADRDFSLLDEKQREVMFSMAVDFVHHQITKATLTPIQMQYATKATLLSVLEVLYSQQQLLMDALDLSQGTDETNEVHTEMRTLQTQIAAHLDQLSQVSEKETAQVGSNTKVDIDKSALSLGLVEGQPAFERKNSTDQNVWNLAMRVNP</sequence>
<dbReference type="Proteomes" id="UP000054560">
    <property type="component" value="Unassembled WGS sequence"/>
</dbReference>
<keyword evidence="3" id="KW-1185">Reference proteome</keyword>
<proteinExistence type="predicted"/>
<dbReference type="AlphaFoldDB" id="A0A0L0FTN2"/>
<evidence type="ECO:0000313" key="3">
    <source>
        <dbReference type="Proteomes" id="UP000054560"/>
    </source>
</evidence>
<dbReference type="GeneID" id="25908067"/>